<dbReference type="AlphaFoldDB" id="A0A624B2U6"/>
<comment type="caution">
    <text evidence="1">The sequence shown here is derived from an EMBL/GenBank/DDBJ whole genome shotgun (WGS) entry which is preliminary data.</text>
</comment>
<accession>A0A624B2U6</accession>
<sequence>MSLELFSPLFQKINEDIANNIFFLLEDECNYREVYISEYGGHGFINNSKCYNENEPPLFEISISDNTVVLSVFGDLNDQRIIKEQVSDIFHKNEIFIDFVEE</sequence>
<proteinExistence type="predicted"/>
<organism evidence="1">
    <name type="scientific">Salmonella montevideo</name>
    <dbReference type="NCBI Taxonomy" id="115981"/>
    <lineage>
        <taxon>Bacteria</taxon>
        <taxon>Pseudomonadati</taxon>
        <taxon>Pseudomonadota</taxon>
        <taxon>Gammaproteobacteria</taxon>
        <taxon>Enterobacterales</taxon>
        <taxon>Enterobacteriaceae</taxon>
        <taxon>Salmonella</taxon>
    </lineage>
</organism>
<name>A0A624B2U6_SALMO</name>
<gene>
    <name evidence="1" type="ORF">AHQ27_09935</name>
</gene>
<reference evidence="1" key="1">
    <citation type="submission" date="2018-07" db="EMBL/GenBank/DDBJ databases">
        <authorList>
            <consortium name="GenomeTrakr network: Whole genome sequencing for foodborne pathogen traceback"/>
        </authorList>
    </citation>
    <scope>NUCLEOTIDE SEQUENCE</scope>
    <source>
        <strain evidence="1">FDA00000044</strain>
    </source>
</reference>
<evidence type="ECO:0000313" key="1">
    <source>
        <dbReference type="EMBL" id="ECZ5261219.1"/>
    </source>
</evidence>
<protein>
    <submittedName>
        <fullName evidence="1">Uncharacterized protein</fullName>
    </submittedName>
</protein>
<dbReference type="EMBL" id="AALGYR010000005">
    <property type="protein sequence ID" value="ECZ5261219.1"/>
    <property type="molecule type" value="Genomic_DNA"/>
</dbReference>